<dbReference type="Pfam" id="PF25967">
    <property type="entry name" value="RND-MFP_C"/>
    <property type="match status" value="1"/>
</dbReference>
<evidence type="ECO:0000259" key="7">
    <source>
        <dbReference type="Pfam" id="PF25967"/>
    </source>
</evidence>
<dbReference type="GO" id="GO:0015562">
    <property type="term" value="F:efflux transmembrane transporter activity"/>
    <property type="evidence" value="ECO:0007669"/>
    <property type="project" value="TreeGrafter"/>
</dbReference>
<dbReference type="EMBL" id="JACHFD010000007">
    <property type="protein sequence ID" value="MBB5351597.1"/>
    <property type="molecule type" value="Genomic_DNA"/>
</dbReference>
<reference evidence="8 9" key="1">
    <citation type="submission" date="2020-08" db="EMBL/GenBank/DDBJ databases">
        <title>Genomic Encyclopedia of Type Strains, Phase IV (KMG-IV): sequencing the most valuable type-strain genomes for metagenomic binning, comparative biology and taxonomic classification.</title>
        <authorList>
            <person name="Goeker M."/>
        </authorList>
    </citation>
    <scope>NUCLEOTIDE SEQUENCE [LARGE SCALE GENOMIC DNA]</scope>
    <source>
        <strain evidence="8 9">YC6886</strain>
    </source>
</reference>
<comment type="similarity">
    <text evidence="2">Belongs to the membrane fusion protein (MFP) (TC 8.A.1) family.</text>
</comment>
<feature type="coiled-coil region" evidence="4">
    <location>
        <begin position="90"/>
        <end position="117"/>
    </location>
</feature>
<keyword evidence="3" id="KW-0813">Transport</keyword>
<dbReference type="AlphaFoldDB" id="A0A840UZQ7"/>
<dbReference type="InterPro" id="IPR006143">
    <property type="entry name" value="RND_pump_MFP"/>
</dbReference>
<dbReference type="Gene3D" id="2.40.50.100">
    <property type="match status" value="1"/>
</dbReference>
<dbReference type="SUPFAM" id="SSF111369">
    <property type="entry name" value="HlyD-like secretion proteins"/>
    <property type="match status" value="1"/>
</dbReference>
<proteinExistence type="inferred from homology"/>
<sequence length="354" mass="38736">MFLGRSMGVTLAWLAVAHAEEARPVTVVTAERSPVVTKLELTGTVSARHRSRLSARTSGLTTTMHVDAGDRVKAGDLLMELDPELAEIELAQVEGQLDQARIERDEAERLLRVGRELAERGAFPKSDADSRESVVESRRAAVTQLEAQAKHQASVVERHRLVAPYEGVIGERLADVGEWVETGTPVFELVSLKDPRFDVQVPQEFFGRVRTGAEVEIELDAYGRRPLKGQVAAVVPVKDPVARTFLVRIEWSEAEGGEAPGMSGRARFHFQSDEPVVQIPRDALVRSPDGGVTVWTVQEKEGHSVVEARPVKVGESLAEHVQVLEGVPEGARVVVRGNESLLPGQRVEVRAETP</sequence>
<dbReference type="Gene3D" id="1.10.287.470">
    <property type="entry name" value="Helix hairpin bin"/>
    <property type="match status" value="1"/>
</dbReference>
<feature type="domain" description="Multidrug resistance protein MdtA-like C-terminal permuted SH3" evidence="7">
    <location>
        <begin position="276"/>
        <end position="337"/>
    </location>
</feature>
<evidence type="ECO:0000256" key="1">
    <source>
        <dbReference type="ARBA" id="ARBA00004196"/>
    </source>
</evidence>
<dbReference type="Gene3D" id="2.40.30.170">
    <property type="match status" value="1"/>
</dbReference>
<dbReference type="Proteomes" id="UP000557717">
    <property type="component" value="Unassembled WGS sequence"/>
</dbReference>
<evidence type="ECO:0000256" key="4">
    <source>
        <dbReference type="SAM" id="Coils"/>
    </source>
</evidence>
<dbReference type="RefSeq" id="WP_184017905.1">
    <property type="nucleotide sequence ID" value="NZ_JACHFD010000007.1"/>
</dbReference>
<evidence type="ECO:0000313" key="9">
    <source>
        <dbReference type="Proteomes" id="UP000557717"/>
    </source>
</evidence>
<name>A0A840UZQ7_9BACT</name>
<comment type="caution">
    <text evidence="8">The sequence shown here is derived from an EMBL/GenBank/DDBJ whole genome shotgun (WGS) entry which is preliminary data.</text>
</comment>
<dbReference type="GO" id="GO:1990281">
    <property type="term" value="C:efflux pump complex"/>
    <property type="evidence" value="ECO:0007669"/>
    <property type="project" value="TreeGrafter"/>
</dbReference>
<evidence type="ECO:0000259" key="6">
    <source>
        <dbReference type="Pfam" id="PF25954"/>
    </source>
</evidence>
<dbReference type="InterPro" id="IPR058627">
    <property type="entry name" value="MdtA-like_C"/>
</dbReference>
<protein>
    <submittedName>
        <fullName evidence="8">RND family efflux transporter MFP subunit</fullName>
    </submittedName>
</protein>
<accession>A0A840UZQ7</accession>
<feature type="domain" description="Multidrug resistance protein MdtA-like barrel-sandwich hybrid" evidence="5">
    <location>
        <begin position="54"/>
        <end position="189"/>
    </location>
</feature>
<keyword evidence="4" id="KW-0175">Coiled coil</keyword>
<dbReference type="Pfam" id="PF25917">
    <property type="entry name" value="BSH_RND"/>
    <property type="match status" value="1"/>
</dbReference>
<evidence type="ECO:0000313" key="8">
    <source>
        <dbReference type="EMBL" id="MBB5351597.1"/>
    </source>
</evidence>
<dbReference type="InterPro" id="IPR058625">
    <property type="entry name" value="MdtA-like_BSH"/>
</dbReference>
<evidence type="ECO:0000256" key="3">
    <source>
        <dbReference type="ARBA" id="ARBA00022448"/>
    </source>
</evidence>
<evidence type="ECO:0000259" key="5">
    <source>
        <dbReference type="Pfam" id="PF25917"/>
    </source>
</evidence>
<dbReference type="Pfam" id="PF25954">
    <property type="entry name" value="Beta-barrel_RND_2"/>
    <property type="match status" value="1"/>
</dbReference>
<evidence type="ECO:0000256" key="2">
    <source>
        <dbReference type="ARBA" id="ARBA00009477"/>
    </source>
</evidence>
<feature type="domain" description="CusB-like beta-barrel" evidence="6">
    <location>
        <begin position="198"/>
        <end position="269"/>
    </location>
</feature>
<organism evidence="8 9">
    <name type="scientific">Haloferula luteola</name>
    <dbReference type="NCBI Taxonomy" id="595692"/>
    <lineage>
        <taxon>Bacteria</taxon>
        <taxon>Pseudomonadati</taxon>
        <taxon>Verrucomicrobiota</taxon>
        <taxon>Verrucomicrobiia</taxon>
        <taxon>Verrucomicrobiales</taxon>
        <taxon>Verrucomicrobiaceae</taxon>
        <taxon>Haloferula</taxon>
    </lineage>
</organism>
<dbReference type="Gene3D" id="2.40.420.20">
    <property type="match status" value="1"/>
</dbReference>
<gene>
    <name evidence="8" type="ORF">HNR46_001834</name>
</gene>
<keyword evidence="9" id="KW-1185">Reference proteome</keyword>
<dbReference type="PANTHER" id="PTHR30469">
    <property type="entry name" value="MULTIDRUG RESISTANCE PROTEIN MDTA"/>
    <property type="match status" value="1"/>
</dbReference>
<dbReference type="InterPro" id="IPR058792">
    <property type="entry name" value="Beta-barrel_RND_2"/>
</dbReference>
<comment type="subcellular location">
    <subcellularLocation>
        <location evidence="1">Cell envelope</location>
    </subcellularLocation>
</comment>
<dbReference type="NCBIfam" id="TIGR01730">
    <property type="entry name" value="RND_mfp"/>
    <property type="match status" value="1"/>
</dbReference>
<dbReference type="PANTHER" id="PTHR30469:SF15">
    <property type="entry name" value="HLYD FAMILY OF SECRETION PROTEINS"/>
    <property type="match status" value="1"/>
</dbReference>